<organism evidence="2 3">
    <name type="scientific">Brassica cretica</name>
    <name type="common">Mustard</name>
    <dbReference type="NCBI Taxonomy" id="69181"/>
    <lineage>
        <taxon>Eukaryota</taxon>
        <taxon>Viridiplantae</taxon>
        <taxon>Streptophyta</taxon>
        <taxon>Embryophyta</taxon>
        <taxon>Tracheophyta</taxon>
        <taxon>Spermatophyta</taxon>
        <taxon>Magnoliopsida</taxon>
        <taxon>eudicotyledons</taxon>
        <taxon>Gunneridae</taxon>
        <taxon>Pentapetalae</taxon>
        <taxon>rosids</taxon>
        <taxon>malvids</taxon>
        <taxon>Brassicales</taxon>
        <taxon>Brassicaceae</taxon>
        <taxon>Brassiceae</taxon>
        <taxon>Brassica</taxon>
    </lineage>
</organism>
<feature type="compositionally biased region" description="Pro residues" evidence="1">
    <location>
        <begin position="9"/>
        <end position="20"/>
    </location>
</feature>
<dbReference type="Proteomes" id="UP000266723">
    <property type="component" value="Unassembled WGS sequence"/>
</dbReference>
<reference evidence="2 3" key="1">
    <citation type="journal article" date="2020" name="BMC Genomics">
        <title>Intraspecific diversification of the crop wild relative Brassica cretica Lam. using demographic model selection.</title>
        <authorList>
            <person name="Kioukis A."/>
            <person name="Michalopoulou V.A."/>
            <person name="Briers L."/>
            <person name="Pirintsos S."/>
            <person name="Studholme D.J."/>
            <person name="Pavlidis P."/>
            <person name="Sarris P.F."/>
        </authorList>
    </citation>
    <scope>NUCLEOTIDE SEQUENCE [LARGE SCALE GENOMIC DNA]</scope>
    <source>
        <strain evidence="3">cv. PFS-1207/04</strain>
    </source>
</reference>
<evidence type="ECO:0000313" key="2">
    <source>
        <dbReference type="EMBL" id="KAF3563614.1"/>
    </source>
</evidence>
<feature type="region of interest" description="Disordered" evidence="1">
    <location>
        <begin position="1"/>
        <end position="34"/>
    </location>
</feature>
<evidence type="ECO:0000313" key="3">
    <source>
        <dbReference type="Proteomes" id="UP000266723"/>
    </source>
</evidence>
<evidence type="ECO:0000256" key="1">
    <source>
        <dbReference type="SAM" id="MobiDB-lite"/>
    </source>
</evidence>
<accession>A0ABQ7CYC1</accession>
<dbReference type="EMBL" id="QGKV02000759">
    <property type="protein sequence ID" value="KAF3563614.1"/>
    <property type="molecule type" value="Genomic_DNA"/>
</dbReference>
<keyword evidence="3" id="KW-1185">Reference proteome</keyword>
<proteinExistence type="predicted"/>
<sequence length="49" mass="5403">MYCYIISAPPLPPLPPPPPSKESRSGWNSLQREMPAIDSTALSYNRAMA</sequence>
<gene>
    <name evidence="2" type="ORF">DY000_02016634</name>
</gene>
<protein>
    <submittedName>
        <fullName evidence="2">Uncharacterized protein</fullName>
    </submittedName>
</protein>
<name>A0ABQ7CYC1_BRACR</name>
<comment type="caution">
    <text evidence="2">The sequence shown here is derived from an EMBL/GenBank/DDBJ whole genome shotgun (WGS) entry which is preliminary data.</text>
</comment>